<dbReference type="Proteomes" id="UP000199334">
    <property type="component" value="Unassembled WGS sequence"/>
</dbReference>
<keyword evidence="1 3" id="KW-0597">Phosphoprotein</keyword>
<dbReference type="PANTHER" id="PTHR44591:SF14">
    <property type="entry name" value="PROTEIN PILG"/>
    <property type="match status" value="1"/>
</dbReference>
<reference evidence="5 6" key="1">
    <citation type="submission" date="2016-10" db="EMBL/GenBank/DDBJ databases">
        <authorList>
            <person name="de Groot N.N."/>
        </authorList>
    </citation>
    <scope>NUCLEOTIDE SEQUENCE [LARGE SCALE GENOMIC DNA]</scope>
    <source>
        <strain evidence="5 6">CGMCC 1.3442</strain>
    </source>
</reference>
<feature type="modified residue" description="4-aspartylphosphate" evidence="3">
    <location>
        <position position="53"/>
    </location>
</feature>
<dbReference type="PROSITE" id="PS50110">
    <property type="entry name" value="RESPONSE_REGULATORY"/>
    <property type="match status" value="1"/>
</dbReference>
<accession>A0A1G9ZNL9</accession>
<sequence>MNNVLIADDSKFMRTWLKNKIEQHDFQVIAEANNGLEAILYYKQYQPNLVILDITMDKIDGITALTRIIKSDPNANIIMCSAIGSKDLILKAIDLGATDFIVKPYFHNLMKIINKSFENKKASNHVEGLVSYVPLD</sequence>
<keyword evidence="2" id="KW-0902">Two-component regulatory system</keyword>
<dbReference type="SUPFAM" id="SSF52172">
    <property type="entry name" value="CheY-like"/>
    <property type="match status" value="1"/>
</dbReference>
<evidence type="ECO:0000313" key="5">
    <source>
        <dbReference type="EMBL" id="SDN22770.1"/>
    </source>
</evidence>
<dbReference type="Pfam" id="PF00072">
    <property type="entry name" value="Response_reg"/>
    <property type="match status" value="1"/>
</dbReference>
<dbReference type="PANTHER" id="PTHR44591">
    <property type="entry name" value="STRESS RESPONSE REGULATOR PROTEIN 1"/>
    <property type="match status" value="1"/>
</dbReference>
<dbReference type="RefSeq" id="WP_093856243.1">
    <property type="nucleotide sequence ID" value="NZ_BJVZ01000040.1"/>
</dbReference>
<protein>
    <submittedName>
        <fullName evidence="5">Two-component system, chemotaxis family, response regulator CheY</fullName>
    </submittedName>
</protein>
<dbReference type="Gene3D" id="3.40.50.2300">
    <property type="match status" value="1"/>
</dbReference>
<dbReference type="STRING" id="237069.SAMN05216498_1774"/>
<gene>
    <name evidence="5" type="ORF">SAMN05216498_1774</name>
</gene>
<evidence type="ECO:0000313" key="6">
    <source>
        <dbReference type="Proteomes" id="UP000199334"/>
    </source>
</evidence>
<keyword evidence="6" id="KW-1185">Reference proteome</keyword>
<dbReference type="GO" id="GO:0000160">
    <property type="term" value="P:phosphorelay signal transduction system"/>
    <property type="evidence" value="ECO:0007669"/>
    <property type="project" value="UniProtKB-KW"/>
</dbReference>
<feature type="domain" description="Response regulatory" evidence="4">
    <location>
        <begin position="3"/>
        <end position="118"/>
    </location>
</feature>
<dbReference type="OrthoDB" id="9790669at2"/>
<dbReference type="EMBL" id="FNIG01000003">
    <property type="protein sequence ID" value="SDN22770.1"/>
    <property type="molecule type" value="Genomic_DNA"/>
</dbReference>
<organism evidence="5 6">
    <name type="scientific">Tenuibacillus multivorans</name>
    <dbReference type="NCBI Taxonomy" id="237069"/>
    <lineage>
        <taxon>Bacteria</taxon>
        <taxon>Bacillati</taxon>
        <taxon>Bacillota</taxon>
        <taxon>Bacilli</taxon>
        <taxon>Bacillales</taxon>
        <taxon>Bacillaceae</taxon>
        <taxon>Tenuibacillus</taxon>
    </lineage>
</organism>
<dbReference type="InterPro" id="IPR001789">
    <property type="entry name" value="Sig_transdc_resp-reg_receiver"/>
</dbReference>
<dbReference type="SMART" id="SM00448">
    <property type="entry name" value="REC"/>
    <property type="match status" value="1"/>
</dbReference>
<dbReference type="InterPro" id="IPR050595">
    <property type="entry name" value="Bact_response_regulator"/>
</dbReference>
<evidence type="ECO:0000256" key="1">
    <source>
        <dbReference type="ARBA" id="ARBA00022553"/>
    </source>
</evidence>
<evidence type="ECO:0000256" key="3">
    <source>
        <dbReference type="PROSITE-ProRule" id="PRU00169"/>
    </source>
</evidence>
<evidence type="ECO:0000256" key="2">
    <source>
        <dbReference type="ARBA" id="ARBA00023012"/>
    </source>
</evidence>
<dbReference type="InterPro" id="IPR011006">
    <property type="entry name" value="CheY-like_superfamily"/>
</dbReference>
<proteinExistence type="predicted"/>
<evidence type="ECO:0000259" key="4">
    <source>
        <dbReference type="PROSITE" id="PS50110"/>
    </source>
</evidence>
<dbReference type="AlphaFoldDB" id="A0A1G9ZNL9"/>
<name>A0A1G9ZNL9_9BACI</name>